<dbReference type="InterPro" id="IPR030395">
    <property type="entry name" value="GP_PDE_dom"/>
</dbReference>
<dbReference type="Gene3D" id="3.20.20.190">
    <property type="entry name" value="Phosphatidylinositol (PI) phosphodiesterase"/>
    <property type="match status" value="1"/>
</dbReference>
<dbReference type="GO" id="GO:0006629">
    <property type="term" value="P:lipid metabolic process"/>
    <property type="evidence" value="ECO:0007669"/>
    <property type="project" value="InterPro"/>
</dbReference>
<dbReference type="EMBL" id="CZPZ01000034">
    <property type="protein sequence ID" value="CUS39239.1"/>
    <property type="molecule type" value="Genomic_DNA"/>
</dbReference>
<dbReference type="GO" id="GO:0008081">
    <property type="term" value="F:phosphoric diester hydrolase activity"/>
    <property type="evidence" value="ECO:0007669"/>
    <property type="project" value="InterPro"/>
</dbReference>
<evidence type="ECO:0000313" key="2">
    <source>
        <dbReference type="EMBL" id="CUS39239.1"/>
    </source>
</evidence>
<gene>
    <name evidence="2" type="ORF">COMA2_70039</name>
</gene>
<dbReference type="RefSeq" id="WP_090901447.1">
    <property type="nucleotide sequence ID" value="NZ_CZPZ01000034.1"/>
</dbReference>
<dbReference type="InterPro" id="IPR017946">
    <property type="entry name" value="PLC-like_Pdiesterase_TIM-brl"/>
</dbReference>
<dbReference type="PANTHER" id="PTHR46211">
    <property type="entry name" value="GLYCEROPHOSPHORYL DIESTER PHOSPHODIESTERASE"/>
    <property type="match status" value="1"/>
</dbReference>
<evidence type="ECO:0000259" key="1">
    <source>
        <dbReference type="PROSITE" id="PS51704"/>
    </source>
</evidence>
<dbReference type="SUPFAM" id="SSF51695">
    <property type="entry name" value="PLC-like phosphodiesterases"/>
    <property type="match status" value="1"/>
</dbReference>
<dbReference type="Proteomes" id="UP000198736">
    <property type="component" value="Unassembled WGS sequence"/>
</dbReference>
<dbReference type="AlphaFoldDB" id="A0A0S4LNS7"/>
<sequence length="229" mass="24528">MTQEPPTSTILRIGHRGACGHAPENTLASIEQAIVLRCALTEVDIQRTSDDELVLLHDKRVDRTTNGRGCVADLTLPAIRMLDAGGGESPPTLDDVLKAANGRIGLILELKTGGSAYDVCAIVRGSGFNQPVIYASFLQEELQHVRRANPHAQTMILFTRLPANPGAAAAKLHATHVGLRLDTVTEPLVNALRNDGLIVFAYTANQPAQISKMKILGVDGIISDFPDLV</sequence>
<name>A0A0S4LNS7_9BACT</name>
<dbReference type="OrthoDB" id="384721at2"/>
<proteinExistence type="predicted"/>
<dbReference type="PROSITE" id="PS51704">
    <property type="entry name" value="GP_PDE"/>
    <property type="match status" value="1"/>
</dbReference>
<dbReference type="STRING" id="1742973.COMA2_70039"/>
<protein>
    <submittedName>
        <fullName evidence="2">Glycerophosphoryl diester phosphodiesterase family protein</fullName>
    </submittedName>
</protein>
<dbReference type="PANTHER" id="PTHR46211:SF1">
    <property type="entry name" value="GLYCEROPHOSPHODIESTER PHOSPHODIESTERASE, CYTOPLASMIC"/>
    <property type="match status" value="1"/>
</dbReference>
<keyword evidence="3" id="KW-1185">Reference proteome</keyword>
<organism evidence="2 3">
    <name type="scientific">Candidatus Nitrospira nitrificans</name>
    <dbReference type="NCBI Taxonomy" id="1742973"/>
    <lineage>
        <taxon>Bacteria</taxon>
        <taxon>Pseudomonadati</taxon>
        <taxon>Nitrospirota</taxon>
        <taxon>Nitrospiria</taxon>
        <taxon>Nitrospirales</taxon>
        <taxon>Nitrospiraceae</taxon>
        <taxon>Nitrospira</taxon>
    </lineage>
</organism>
<reference evidence="3" key="1">
    <citation type="submission" date="2015-10" db="EMBL/GenBank/DDBJ databases">
        <authorList>
            <person name="Luecker S."/>
            <person name="Luecker S."/>
        </authorList>
    </citation>
    <scope>NUCLEOTIDE SEQUENCE [LARGE SCALE GENOMIC DNA]</scope>
</reference>
<dbReference type="Pfam" id="PF03009">
    <property type="entry name" value="GDPD"/>
    <property type="match status" value="1"/>
</dbReference>
<accession>A0A0S4LNS7</accession>
<evidence type="ECO:0000313" key="3">
    <source>
        <dbReference type="Proteomes" id="UP000198736"/>
    </source>
</evidence>
<feature type="domain" description="GP-PDE" evidence="1">
    <location>
        <begin position="10"/>
        <end position="229"/>
    </location>
</feature>